<dbReference type="PANTHER" id="PTHR42887">
    <property type="entry name" value="OS12G0638800 PROTEIN"/>
    <property type="match status" value="1"/>
</dbReference>
<proteinExistence type="predicted"/>
<feature type="domain" description="RsdA/BaiN/AoA(So)-like insert" evidence="5">
    <location>
        <begin position="193"/>
        <end position="354"/>
    </location>
</feature>
<feature type="domain" description="RsdA/BaiN/AoA(So)-like Rossmann fold-like" evidence="4">
    <location>
        <begin position="3"/>
        <end position="406"/>
    </location>
</feature>
<keyword evidence="3" id="KW-0274">FAD</keyword>
<evidence type="ECO:0000259" key="4">
    <source>
        <dbReference type="Pfam" id="PF03486"/>
    </source>
</evidence>
<dbReference type="InterPro" id="IPR023166">
    <property type="entry name" value="BaiN-like_dom_sf"/>
</dbReference>
<dbReference type="Proteomes" id="UP001437460">
    <property type="component" value="Unassembled WGS sequence"/>
</dbReference>
<dbReference type="SUPFAM" id="SSF160996">
    <property type="entry name" value="HI0933 insert domain-like"/>
    <property type="match status" value="1"/>
</dbReference>
<evidence type="ECO:0000313" key="6">
    <source>
        <dbReference type="EMBL" id="MEQ2561977.1"/>
    </source>
</evidence>
<dbReference type="EMBL" id="JBBMFJ010000002">
    <property type="protein sequence ID" value="MEQ2561977.1"/>
    <property type="molecule type" value="Genomic_DNA"/>
</dbReference>
<accession>A0ABV1HJH7</accession>
<dbReference type="InterPro" id="IPR004792">
    <property type="entry name" value="BaiN-like"/>
</dbReference>
<dbReference type="InterPro" id="IPR036188">
    <property type="entry name" value="FAD/NAD-bd_sf"/>
</dbReference>
<dbReference type="Gene3D" id="3.50.50.60">
    <property type="entry name" value="FAD/NAD(P)-binding domain"/>
    <property type="match status" value="1"/>
</dbReference>
<dbReference type="InterPro" id="IPR055178">
    <property type="entry name" value="RsdA/BaiN/AoA(So)-like_dom"/>
</dbReference>
<gene>
    <name evidence="6" type="ORF">WMO41_02050</name>
</gene>
<dbReference type="PANTHER" id="PTHR42887:SF2">
    <property type="entry name" value="OS12G0638800 PROTEIN"/>
    <property type="match status" value="1"/>
</dbReference>
<evidence type="ECO:0000256" key="3">
    <source>
        <dbReference type="ARBA" id="ARBA00022827"/>
    </source>
</evidence>
<evidence type="ECO:0000313" key="7">
    <source>
        <dbReference type="Proteomes" id="UP001437460"/>
    </source>
</evidence>
<dbReference type="RefSeq" id="WP_349228405.1">
    <property type="nucleotide sequence ID" value="NZ_JBBMFJ010000002.1"/>
</dbReference>
<evidence type="ECO:0000256" key="1">
    <source>
        <dbReference type="ARBA" id="ARBA00001974"/>
    </source>
</evidence>
<dbReference type="PRINTS" id="PR00411">
    <property type="entry name" value="PNDRDTASEI"/>
</dbReference>
<organism evidence="6 7">
    <name type="scientific">Ventrimonas faecis</name>
    <dbReference type="NCBI Taxonomy" id="3133170"/>
    <lineage>
        <taxon>Bacteria</taxon>
        <taxon>Bacillati</taxon>
        <taxon>Bacillota</taxon>
        <taxon>Clostridia</taxon>
        <taxon>Lachnospirales</taxon>
        <taxon>Lachnospiraceae</taxon>
        <taxon>Ventrimonas</taxon>
    </lineage>
</organism>
<evidence type="ECO:0000256" key="2">
    <source>
        <dbReference type="ARBA" id="ARBA00022630"/>
    </source>
</evidence>
<dbReference type="PRINTS" id="PR00368">
    <property type="entry name" value="FADPNR"/>
</dbReference>
<sequence length="411" mass="44663">MSQVIIIGGGAAGMMAAIAAAGAGHKVCIYEKNEKLGKKIYITGKGRCNVTNACDIEELFQNVVHNAKFLYSSFYTFTNTDIMDLIEKHGCPLKTERGNRVFPVSDKSSDVIHALTVALRELGVEVELHEEVADVLAEDGHVTGVRLKRGQKVVLADAVIVTTGGLSYPSTGSTGDGYRFAKELGHAITDLSPALVPFVAKEEVCKELQGLSLRNISVQIRNGKKVLYEEFGEMLFTHFGVSGPVLLSASSYVASVLKKGPLTLSIDLKPALSEEQLDVRILRDFEEAKNKQYKNSLNHLLPAKLVPVIIERSGISPEKKVNEITREERHQLVQAVKDFCITLVGLRDYKEAIITQGGVSVREVNPSTMESKKTAGLYFAGEVLDLDAVTGGFNLQIAWSTGYLAGISIPL</sequence>
<keyword evidence="2" id="KW-0285">Flavoprotein</keyword>
<comment type="cofactor">
    <cofactor evidence="1">
        <name>FAD</name>
        <dbReference type="ChEBI" id="CHEBI:57692"/>
    </cofactor>
</comment>
<dbReference type="Gene3D" id="2.40.30.10">
    <property type="entry name" value="Translation factors"/>
    <property type="match status" value="1"/>
</dbReference>
<evidence type="ECO:0000259" key="5">
    <source>
        <dbReference type="Pfam" id="PF22780"/>
    </source>
</evidence>
<dbReference type="SUPFAM" id="SSF51905">
    <property type="entry name" value="FAD/NAD(P)-binding domain"/>
    <property type="match status" value="1"/>
</dbReference>
<dbReference type="Gene3D" id="1.10.8.260">
    <property type="entry name" value="HI0933 insert domain-like"/>
    <property type="match status" value="1"/>
</dbReference>
<dbReference type="Pfam" id="PF22780">
    <property type="entry name" value="HI0933_like_1st"/>
    <property type="match status" value="1"/>
</dbReference>
<name>A0ABV1HJH7_9FIRM</name>
<comment type="caution">
    <text evidence="6">The sequence shown here is derived from an EMBL/GenBank/DDBJ whole genome shotgun (WGS) entry which is preliminary data.</text>
</comment>
<dbReference type="Pfam" id="PF03486">
    <property type="entry name" value="HI0933_like"/>
    <property type="match status" value="1"/>
</dbReference>
<dbReference type="InterPro" id="IPR057661">
    <property type="entry name" value="RsdA/BaiN/AoA(So)_Rossmann"/>
</dbReference>
<keyword evidence="7" id="KW-1185">Reference proteome</keyword>
<dbReference type="NCBIfam" id="TIGR00275">
    <property type="entry name" value="aminoacetone oxidase family FAD-binding enzyme"/>
    <property type="match status" value="1"/>
</dbReference>
<reference evidence="6 7" key="1">
    <citation type="submission" date="2024-03" db="EMBL/GenBank/DDBJ databases">
        <title>Human intestinal bacterial collection.</title>
        <authorList>
            <person name="Pauvert C."/>
            <person name="Hitch T.C.A."/>
            <person name="Clavel T."/>
        </authorList>
    </citation>
    <scope>NUCLEOTIDE SEQUENCE [LARGE SCALE GENOMIC DNA]</scope>
    <source>
        <strain evidence="6 7">CLA-AP-H27</strain>
    </source>
</reference>
<protein>
    <submittedName>
        <fullName evidence="6">NAD(P)/FAD-dependent oxidoreductase</fullName>
    </submittedName>
</protein>